<organism evidence="2 3">
    <name type="scientific">Proteus phage vB_PmiM_Pm5461</name>
    <dbReference type="NCBI Taxonomy" id="1636250"/>
    <lineage>
        <taxon>Viruses</taxon>
        <taxon>Duplodnaviria</taxon>
        <taxon>Heunggongvirae</taxon>
        <taxon>Uroviricota</taxon>
        <taxon>Caudoviricetes</taxon>
        <taxon>Pantevenvirales</taxon>
        <taxon>Straboviridae</taxon>
        <taxon>Bragavirus</taxon>
        <taxon>Bragavirus pm5461</taxon>
    </lineage>
</organism>
<name>A0A0G2SS47_9CAUD</name>
<proteinExistence type="predicted"/>
<evidence type="ECO:0000313" key="3">
    <source>
        <dbReference type="Proteomes" id="UP000202749"/>
    </source>
</evidence>
<dbReference type="GeneID" id="26622870"/>
<protein>
    <submittedName>
        <fullName evidence="2">Putative membrane protein</fullName>
    </submittedName>
</protein>
<dbReference type="Proteomes" id="UP000202749">
    <property type="component" value="Segment"/>
</dbReference>
<evidence type="ECO:0000313" key="2">
    <source>
        <dbReference type="EMBL" id="AKA61933.1"/>
    </source>
</evidence>
<keyword evidence="1" id="KW-0472">Membrane</keyword>
<dbReference type="KEGG" id="vg:26622870"/>
<gene>
    <name evidence="2" type="ORF">Pm5461_071</name>
</gene>
<keyword evidence="1" id="KW-1133">Transmembrane helix</keyword>
<feature type="transmembrane region" description="Helical" evidence="1">
    <location>
        <begin position="32"/>
        <end position="52"/>
    </location>
</feature>
<keyword evidence="1" id="KW-0812">Transmembrane</keyword>
<dbReference type="EMBL" id="KP890823">
    <property type="protein sequence ID" value="AKA61933.1"/>
    <property type="molecule type" value="Genomic_DNA"/>
</dbReference>
<accession>A0A0G2SS47</accession>
<sequence>MTYLLISFLVALVSMVTEIRQGLRVKWTNKDNVMAFIMDMIFWPAYIFMGIFRFMKGSK</sequence>
<dbReference type="RefSeq" id="YP_009195489.1">
    <property type="nucleotide sequence ID" value="NC_028762.1"/>
</dbReference>
<keyword evidence="3" id="KW-1185">Reference proteome</keyword>
<reference evidence="2 3" key="1">
    <citation type="submission" date="2015-03" db="EMBL/GenBank/DDBJ databases">
        <authorList>
            <person name="Melo L.D.R."/>
            <person name="Veiga P."/>
            <person name="Cerca N."/>
            <person name="Kropinski A.M."/>
            <person name="Azeredo J."/>
            <person name="Almeida C."/>
            <person name="Sillankorva S."/>
        </authorList>
    </citation>
    <scope>NUCLEOTIDE SEQUENCE [LARGE SCALE GENOMIC DNA]</scope>
</reference>
<evidence type="ECO:0000256" key="1">
    <source>
        <dbReference type="SAM" id="Phobius"/>
    </source>
</evidence>